<dbReference type="Gene3D" id="3.30.559.10">
    <property type="entry name" value="Chloramphenicol acetyltransferase-like domain"/>
    <property type="match status" value="2"/>
</dbReference>
<dbReference type="Gene3D" id="2.170.150.40">
    <property type="entry name" value="Domain of unknown function (DUF427)"/>
    <property type="match status" value="1"/>
</dbReference>
<dbReference type="AlphaFoldDB" id="A0AAV9G296"/>
<organism evidence="2 3">
    <name type="scientific">Podospora aff. communis PSN243</name>
    <dbReference type="NCBI Taxonomy" id="3040156"/>
    <lineage>
        <taxon>Eukaryota</taxon>
        <taxon>Fungi</taxon>
        <taxon>Dikarya</taxon>
        <taxon>Ascomycota</taxon>
        <taxon>Pezizomycotina</taxon>
        <taxon>Sordariomycetes</taxon>
        <taxon>Sordariomycetidae</taxon>
        <taxon>Sordariales</taxon>
        <taxon>Podosporaceae</taxon>
        <taxon>Podospora</taxon>
    </lineage>
</organism>
<accession>A0AAV9G296</accession>
<evidence type="ECO:0000313" key="3">
    <source>
        <dbReference type="Proteomes" id="UP001321760"/>
    </source>
</evidence>
<proteinExistence type="predicted"/>
<dbReference type="PANTHER" id="PTHR34310:SF9">
    <property type="entry name" value="BLR5716 PROTEIN"/>
    <property type="match status" value="1"/>
</dbReference>
<comment type="caution">
    <text evidence="2">The sequence shown here is derived from an EMBL/GenBank/DDBJ whole genome shotgun (WGS) entry which is preliminary data.</text>
</comment>
<evidence type="ECO:0000313" key="2">
    <source>
        <dbReference type="EMBL" id="KAK4442062.1"/>
    </source>
</evidence>
<dbReference type="InterPro" id="IPR007361">
    <property type="entry name" value="DUF427"/>
</dbReference>
<evidence type="ECO:0000259" key="1">
    <source>
        <dbReference type="Pfam" id="PF04248"/>
    </source>
</evidence>
<dbReference type="PANTHER" id="PTHR34310">
    <property type="entry name" value="DUF427 DOMAIN PROTEIN (AFU_ORTHOLOGUE AFUA_3G02220)"/>
    <property type="match status" value="1"/>
</dbReference>
<feature type="domain" description="DUF427" evidence="1">
    <location>
        <begin position="578"/>
        <end position="692"/>
    </location>
</feature>
<sequence length="705" mass="78025">MDAFRRLIGAAPARTVPARVETDDVYPLHMLDDTKTLRGIVVTWTLRFNDVLDAGKLHTSLSRLLDIGDWRKIGGRLRLNDNAELEIHVPRPFTAERPAVGYSHQSHAINIDDHPLAGRLPRATDGPSVQAGPGEFQCFAVHDEAPKTLDDFLFSDAPQLSLHITSFNDATLVGLSWPHTLMDVMGQQALLRGWSLVLAGKEDEVPPVLGARDDAICAAVDATNGDEQEPFLLGEKRLKGLAMLKFGLKFASDLLWNQVVETRSIFLPKAAVEALRKRAQSDLNTTHPAQEAPFPRPLTVLHALNARFRLPSLTSQQTTGVFIQNMAVAACTFLPHTTATGPIGPIALSNRRHLSEQATPGQVLACLRELRGQPKTASDPSMVCGDSDAVLVPFTNWTRADIFKTVDFSPAVVRAGDASSARTNPPGTIVFHHAGNTRQGPELCADGPVKQEPTRRRVRGLLAGLWLFDTLKAHYVWEHPYFPFFYVPIGDIESAPGVKWEVRPGEDHEEGYVLGDIIPDTQLEGADAVLFTKGVLKGLVKIPHGALDAWYVEDEKLLGIHPKDPYRRIDCYHSTREIRIEVDGVVIAKSTDNVFLYETGLRARYYLSPSAVLSRSKLVVKAPGRTFDPALVTDNQPLLLHSDTSTVCPYKGEARYYHLSIGVKLIEDAVWYYTYPTPESAPIQNRLCFYNEKVDVFVDGVKEER</sequence>
<name>A0AAV9G296_9PEZI</name>
<dbReference type="Proteomes" id="UP001321760">
    <property type="component" value="Unassembled WGS sequence"/>
</dbReference>
<reference evidence="2" key="1">
    <citation type="journal article" date="2023" name="Mol. Phylogenet. Evol.">
        <title>Genome-scale phylogeny and comparative genomics of the fungal order Sordariales.</title>
        <authorList>
            <person name="Hensen N."/>
            <person name="Bonometti L."/>
            <person name="Westerberg I."/>
            <person name="Brannstrom I.O."/>
            <person name="Guillou S."/>
            <person name="Cros-Aarteil S."/>
            <person name="Calhoun S."/>
            <person name="Haridas S."/>
            <person name="Kuo A."/>
            <person name="Mondo S."/>
            <person name="Pangilinan J."/>
            <person name="Riley R."/>
            <person name="LaButti K."/>
            <person name="Andreopoulos B."/>
            <person name="Lipzen A."/>
            <person name="Chen C."/>
            <person name="Yan M."/>
            <person name="Daum C."/>
            <person name="Ng V."/>
            <person name="Clum A."/>
            <person name="Steindorff A."/>
            <person name="Ohm R.A."/>
            <person name="Martin F."/>
            <person name="Silar P."/>
            <person name="Natvig D.O."/>
            <person name="Lalanne C."/>
            <person name="Gautier V."/>
            <person name="Ament-Velasquez S.L."/>
            <person name="Kruys A."/>
            <person name="Hutchinson M.I."/>
            <person name="Powell A.J."/>
            <person name="Barry K."/>
            <person name="Miller A.N."/>
            <person name="Grigoriev I.V."/>
            <person name="Debuchy R."/>
            <person name="Gladieux P."/>
            <person name="Hiltunen Thoren M."/>
            <person name="Johannesson H."/>
        </authorList>
    </citation>
    <scope>NUCLEOTIDE SEQUENCE</scope>
    <source>
        <strain evidence="2">PSN243</strain>
    </source>
</reference>
<keyword evidence="3" id="KW-1185">Reference proteome</keyword>
<dbReference type="InterPro" id="IPR038694">
    <property type="entry name" value="DUF427_sf"/>
</dbReference>
<protein>
    <recommendedName>
        <fullName evidence="1">DUF427 domain-containing protein</fullName>
    </recommendedName>
</protein>
<dbReference type="EMBL" id="MU866036">
    <property type="protein sequence ID" value="KAK4442062.1"/>
    <property type="molecule type" value="Genomic_DNA"/>
</dbReference>
<dbReference type="InterPro" id="IPR023213">
    <property type="entry name" value="CAT-like_dom_sf"/>
</dbReference>
<reference evidence="2" key="2">
    <citation type="submission" date="2023-05" db="EMBL/GenBank/DDBJ databases">
        <authorList>
            <consortium name="Lawrence Berkeley National Laboratory"/>
            <person name="Steindorff A."/>
            <person name="Hensen N."/>
            <person name="Bonometti L."/>
            <person name="Westerberg I."/>
            <person name="Brannstrom I.O."/>
            <person name="Guillou S."/>
            <person name="Cros-Aarteil S."/>
            <person name="Calhoun S."/>
            <person name="Haridas S."/>
            <person name="Kuo A."/>
            <person name="Mondo S."/>
            <person name="Pangilinan J."/>
            <person name="Riley R."/>
            <person name="Labutti K."/>
            <person name="Andreopoulos B."/>
            <person name="Lipzen A."/>
            <person name="Chen C."/>
            <person name="Yanf M."/>
            <person name="Daum C."/>
            <person name="Ng V."/>
            <person name="Clum A."/>
            <person name="Ohm R."/>
            <person name="Martin F."/>
            <person name="Silar P."/>
            <person name="Natvig D."/>
            <person name="Lalanne C."/>
            <person name="Gautier V."/>
            <person name="Ament-Velasquez S.L."/>
            <person name="Kruys A."/>
            <person name="Hutchinson M.I."/>
            <person name="Powell A.J."/>
            <person name="Barry K."/>
            <person name="Miller A.N."/>
            <person name="Grigoriev I.V."/>
            <person name="Debuchy R."/>
            <person name="Gladieux P."/>
            <person name="Thoren M.H."/>
            <person name="Johannesson H."/>
        </authorList>
    </citation>
    <scope>NUCLEOTIDE SEQUENCE</scope>
    <source>
        <strain evidence="2">PSN243</strain>
    </source>
</reference>
<dbReference type="Pfam" id="PF04248">
    <property type="entry name" value="NTP_transf_9"/>
    <property type="match status" value="1"/>
</dbReference>
<gene>
    <name evidence="2" type="ORF">QBC34DRAFT_431946</name>
</gene>